<protein>
    <recommendedName>
        <fullName evidence="3">S-adenosylmethionine-dependent methyltransferase domain-containing protein</fullName>
    </recommendedName>
</protein>
<dbReference type="PANTHER" id="PTHR43042">
    <property type="entry name" value="SAM-DEPENDENT METHYLTRANSFERASE"/>
    <property type="match status" value="1"/>
</dbReference>
<evidence type="ECO:0008006" key="3">
    <source>
        <dbReference type="Google" id="ProtNLM"/>
    </source>
</evidence>
<feature type="region of interest" description="Disordered" evidence="1">
    <location>
        <begin position="30"/>
        <end position="58"/>
    </location>
</feature>
<dbReference type="AlphaFoldDB" id="A0A7S0IEX9"/>
<organism evidence="2">
    <name type="scientific">Micromonas pusilla</name>
    <name type="common">Picoplanktonic green alga</name>
    <name type="synonym">Chromulina pusilla</name>
    <dbReference type="NCBI Taxonomy" id="38833"/>
    <lineage>
        <taxon>Eukaryota</taxon>
        <taxon>Viridiplantae</taxon>
        <taxon>Chlorophyta</taxon>
        <taxon>Mamiellophyceae</taxon>
        <taxon>Mamiellales</taxon>
        <taxon>Mamiellaceae</taxon>
        <taxon>Micromonas</taxon>
    </lineage>
</organism>
<dbReference type="GO" id="GO:0008168">
    <property type="term" value="F:methyltransferase activity"/>
    <property type="evidence" value="ECO:0007669"/>
    <property type="project" value="UniProtKB-KW"/>
</dbReference>
<dbReference type="InterPro" id="IPR029063">
    <property type="entry name" value="SAM-dependent_MTases_sf"/>
</dbReference>
<reference evidence="2" key="1">
    <citation type="submission" date="2021-01" db="EMBL/GenBank/DDBJ databases">
        <authorList>
            <person name="Corre E."/>
            <person name="Pelletier E."/>
            <person name="Niang G."/>
            <person name="Scheremetjew M."/>
            <person name="Finn R."/>
            <person name="Kale V."/>
            <person name="Holt S."/>
            <person name="Cochrane G."/>
            <person name="Meng A."/>
            <person name="Brown T."/>
            <person name="Cohen L."/>
        </authorList>
    </citation>
    <scope>NUCLEOTIDE SEQUENCE</scope>
    <source>
        <strain evidence="2">CCMP1723</strain>
    </source>
</reference>
<feature type="region of interest" description="Disordered" evidence="1">
    <location>
        <begin position="354"/>
        <end position="386"/>
    </location>
</feature>
<gene>
    <name evidence="2" type="ORF">MCOM1403_LOCUS7079</name>
</gene>
<accession>A0A7S0IEX9</accession>
<dbReference type="Gene3D" id="3.30.750.80">
    <property type="entry name" value="RNA methyltransferase domain (HRMD) like"/>
    <property type="match status" value="1"/>
</dbReference>
<evidence type="ECO:0000256" key="1">
    <source>
        <dbReference type="SAM" id="MobiDB-lite"/>
    </source>
</evidence>
<dbReference type="GO" id="GO:0032259">
    <property type="term" value="P:methylation"/>
    <property type="evidence" value="ECO:0007669"/>
    <property type="project" value="UniProtKB-KW"/>
</dbReference>
<sequence>MPSWTRRGAARRRGFIEDAETSAPRYALEPHRRHLPAPPTRVKNQNHSPDRRHLPAPTSQAYRVMHGVAEGIPGVTVDKYGSTLFVQSWRNPVVRARLLYPYVRNIHSVVGTADTLTLDLNHHSLALQSPDPIHQERGELLELCDAVRANRIDGIGAIDRVWLHPRSTDATRWDDGDPRRGVPTDAMESPAWVGVYDLAAETYDGLRPSRAGKRLDDDALGFVFEELGVKYRFVPPRRFGDPSLFLDFRAARRWIHRRIRSMKSHGDVDGDVDGDVVMTRARAGREVSVLNAFAYTCGAGVVAKRAGADVVLNTDHSQTYLSTGARNAVLNSLEPCASLCLDFYPAMRGMAGLSAPGRRVRGGGRGGRNGGRGRRRPFSEKVDDAAPTSIEPATFDMVVLDPPTLTKTKFGAVDIENDYPSLAKPSALCVKPGGVLVATNHSAKVDLDDWLEVVSRCAVKAGREVLSVETIAPDGPDDDDFPALDDGRRPLKVAAFTLG</sequence>
<name>A0A7S0IEX9_MICPS</name>
<evidence type="ECO:0000313" key="2">
    <source>
        <dbReference type="EMBL" id="CAD8519653.1"/>
    </source>
</evidence>
<dbReference type="EMBL" id="HBEQ01008810">
    <property type="protein sequence ID" value="CAD8519653.1"/>
    <property type="molecule type" value="Transcribed_RNA"/>
</dbReference>
<proteinExistence type="predicted"/>
<dbReference type="PANTHER" id="PTHR43042:SF3">
    <property type="entry name" value="RIBOSOMAL RNA LARGE SUBUNIT METHYLTRANSFERASE YWBD-RELATED"/>
    <property type="match status" value="1"/>
</dbReference>
<dbReference type="Gene3D" id="3.40.50.150">
    <property type="entry name" value="Vaccinia Virus protein VP39"/>
    <property type="match status" value="1"/>
</dbReference>
<dbReference type="SUPFAM" id="SSF53335">
    <property type="entry name" value="S-adenosyl-L-methionine-dependent methyltransferases"/>
    <property type="match status" value="1"/>
</dbReference>